<gene>
    <name evidence="2" type="ORF">Esi_0065_0041</name>
</gene>
<dbReference type="PANTHER" id="PTHR12526">
    <property type="entry name" value="GLYCOSYLTRANSFERASE"/>
    <property type="match status" value="1"/>
</dbReference>
<dbReference type="Proteomes" id="UP000002630">
    <property type="component" value="Linkage Group LG21"/>
</dbReference>
<dbReference type="EMBL" id="FN649746">
    <property type="protein sequence ID" value="CBJ27299.1"/>
    <property type="molecule type" value="Genomic_DNA"/>
</dbReference>
<protein>
    <submittedName>
        <fullName evidence="2">Glycosyltransferase, family GT4</fullName>
    </submittedName>
</protein>
<feature type="transmembrane region" description="Helical" evidence="1">
    <location>
        <begin position="273"/>
        <end position="295"/>
    </location>
</feature>
<dbReference type="eggNOG" id="KOG1111">
    <property type="taxonomic scope" value="Eukaryota"/>
</dbReference>
<feature type="transmembrane region" description="Helical" evidence="1">
    <location>
        <begin position="359"/>
        <end position="379"/>
    </location>
</feature>
<organism evidence="2 3">
    <name type="scientific">Ectocarpus siliculosus</name>
    <name type="common">Brown alga</name>
    <name type="synonym">Conferva siliculosa</name>
    <dbReference type="NCBI Taxonomy" id="2880"/>
    <lineage>
        <taxon>Eukaryota</taxon>
        <taxon>Sar</taxon>
        <taxon>Stramenopiles</taxon>
        <taxon>Ochrophyta</taxon>
        <taxon>PX clade</taxon>
        <taxon>Phaeophyceae</taxon>
        <taxon>Ectocarpales</taxon>
        <taxon>Ectocarpaceae</taxon>
        <taxon>Ectocarpus</taxon>
    </lineage>
</organism>
<accession>D7G5H6</accession>
<keyword evidence="1" id="KW-0812">Transmembrane</keyword>
<dbReference type="InParanoid" id="D7G5H6"/>
<dbReference type="EMBL" id="FN648874">
    <property type="protein sequence ID" value="CBJ27299.1"/>
    <property type="molecule type" value="Genomic_DNA"/>
</dbReference>
<keyword evidence="1" id="KW-0472">Membrane</keyword>
<dbReference type="Gene3D" id="3.40.50.2000">
    <property type="entry name" value="Glycogen Phosphorylase B"/>
    <property type="match status" value="1"/>
</dbReference>
<keyword evidence="3" id="KW-1185">Reference proteome</keyword>
<dbReference type="SUPFAM" id="SSF53756">
    <property type="entry name" value="UDP-Glycosyltransferase/glycogen phosphorylase"/>
    <property type="match status" value="1"/>
</dbReference>
<dbReference type="GO" id="GO:0016740">
    <property type="term" value="F:transferase activity"/>
    <property type="evidence" value="ECO:0007669"/>
    <property type="project" value="UniProtKB-KW"/>
</dbReference>
<feature type="transmembrane region" description="Helical" evidence="1">
    <location>
        <begin position="180"/>
        <end position="205"/>
    </location>
</feature>
<feature type="transmembrane region" description="Helical" evidence="1">
    <location>
        <begin position="211"/>
        <end position="235"/>
    </location>
</feature>
<dbReference type="Pfam" id="PF13692">
    <property type="entry name" value="Glyco_trans_1_4"/>
    <property type="match status" value="1"/>
</dbReference>
<feature type="transmembrane region" description="Helical" evidence="1">
    <location>
        <begin position="247"/>
        <end position="267"/>
    </location>
</feature>
<feature type="transmembrane region" description="Helical" evidence="1">
    <location>
        <begin position="417"/>
        <end position="438"/>
    </location>
</feature>
<proteinExistence type="predicted"/>
<sequence>MVALELRGADKTAVFDFLRTDAGMLGEVLNRLVREDCLAADHSAAFLNSKSLGTLHNVKHGKSDHLPTWLETGFGGRLKRLRDTLLGPKDSPVLHGYSVGMYYSMPVLIELLLQITSGSSSSIYTNSALGTGELDYESVVPMALLHSLVVFGGLSLGAAKMSSVNFFSFMIIKLVLAQTQFVAVLIVASVVLLPFITGAALLLWWDTPALAATFIGVFFFVGTYIMLVSLMLSTTGGKPWSSNSGRCLLLAHGVLLISPVLSELGIIPEEWGAQSFMAGVGLLLFILAAGFTMNVRRLYKMTGNKQRLTLTEDEWKEWMEEHKDHTDPTSLFYERRCPSGGARSGTCASRRDTRATSLVVGYLGILVGLFHKILFGGSISRQKAAVKVSTAALIMGYGLGLGLVGFNRYLHFSDEPLSFATIGFTGFFYGFFSMYIYGEFRILTQQENRELIRRTLFGNGMDPSGLWTKAPRCLQTAFGNKVPRNDDFYRWTISPVPDRCILDHGLNALVDPEQDDVLYVAESVYADRQSFMECLMHETYEWAYGSHQVGVLAELLRDPLPMRMRRQIAGEETRLPTLVDRTLPCTVDVISIGCLKNEMFWRDLSPHSRELVLRMVLTQSPTHFRHVEDEDTESNYMKFAIDEQPQGQGGALDPQSDLALAMRLGCRTGHVLVAAMEEASLGFEPHLVVARAALLSGLSQCVMRYALAHIASNPTSSNSGAPAVGLERFTSVGHLAGRQRVWGAMANANIIRGGSGKTYGRLSNVEALLGEVQTVFPPRGAFHLDYMLFGAASGCMGFDREAFALMLDQNPRSLPIFIKMHRASHWLYKKLLHHIVLKTDTLISNLMKTIKAIDVEALDGFVGIEENESGDAARVQGGSSPADDPESGNWLVEQRRSLERMIRDQDLPIAFSQWIDQMLLRREPLLADYWDARDAGNFSEALVSLKLVESDLSVPLLTGIPAGLSSYEDLATFAKCGSTIGMMRAPRDPEGGSAAECRLGGGRDVPEGNSTQPSKIKADGGVCVIAMDSGTWPLYGGGVSVCRKQLLDDTVGRVRWNTLFEVALPAPLPNTVEIPENIRQVLPIPLWSQNAGGSYETFMAHTSFITRALRESRTTNAAINAFFVPQLKTLIDLANTPGESVSVGGLEVAATAIAEIYAYFQVFDWETTWKAGTTHDHWAASWLACAARDKQAGPLLNSERPNLAELHEILNYWQTLLTCFQVQLPEMNAVNRGVIHVSHHGTQALVGIAAKRLSGWGLVVWDHGMLWRERCKAIAELHSSSLFVRKSLINEQALGDAGRLREGLRGSGGGLQEGDEVNPVLNGAPASIMPNDFLPGFNADNKNEWVTVVMLSHVYALKGVLTAIQAADLIVHRYGMKRFRLMIYGSTTHDVVYCRRCQDAIERLKLTENVWLKGKGRPAAVLAQGDMFLNSSVSEGLPLAIIEASRAGLVVVATDVGGTRDVVGEFGGICMPNSPLPLAKTMLETLAACKKWCKIAGAPDLDWRDIDLSPNPSQVLEKAIFNEDVINARHDWGTRYLEWTSKAFTLDRYRDEHVRALWYADRQAMANCARLTLDWGADPGQRRLAVSYLRLRRLLEVSDRKEHTNLSFISNFSEVRARIKSEQRSRTPIEISIDSTQLAQMSSFQCATAELPLLQWLHGGKV</sequence>
<keyword evidence="1" id="KW-1133">Transmembrane helix</keyword>
<dbReference type="PANTHER" id="PTHR12526:SF630">
    <property type="entry name" value="GLYCOSYLTRANSFERASE"/>
    <property type="match status" value="1"/>
</dbReference>
<name>D7G5H6_ECTSI</name>
<dbReference type="OrthoDB" id="2582433at2759"/>
<dbReference type="STRING" id="2880.D7G5H6"/>
<evidence type="ECO:0000256" key="1">
    <source>
        <dbReference type="SAM" id="Phobius"/>
    </source>
</evidence>
<reference evidence="2 3" key="1">
    <citation type="journal article" date="2010" name="Nature">
        <title>The Ectocarpus genome and the independent evolution of multicellularity in brown algae.</title>
        <authorList>
            <person name="Cock J.M."/>
            <person name="Sterck L."/>
            <person name="Rouze P."/>
            <person name="Scornet D."/>
            <person name="Allen A.E."/>
            <person name="Amoutzias G."/>
            <person name="Anthouard V."/>
            <person name="Artiguenave F."/>
            <person name="Aury J.M."/>
            <person name="Badger J.H."/>
            <person name="Beszteri B."/>
            <person name="Billiau K."/>
            <person name="Bonnet E."/>
            <person name="Bothwell J.H."/>
            <person name="Bowler C."/>
            <person name="Boyen C."/>
            <person name="Brownlee C."/>
            <person name="Carrano C.J."/>
            <person name="Charrier B."/>
            <person name="Cho G.Y."/>
            <person name="Coelho S.M."/>
            <person name="Collen J."/>
            <person name="Corre E."/>
            <person name="Da Silva C."/>
            <person name="Delage L."/>
            <person name="Delaroque N."/>
            <person name="Dittami S.M."/>
            <person name="Doulbeau S."/>
            <person name="Elias M."/>
            <person name="Farnham G."/>
            <person name="Gachon C.M."/>
            <person name="Gschloessl B."/>
            <person name="Heesch S."/>
            <person name="Jabbari K."/>
            <person name="Jubin C."/>
            <person name="Kawai H."/>
            <person name="Kimura K."/>
            <person name="Kloareg B."/>
            <person name="Kupper F.C."/>
            <person name="Lang D."/>
            <person name="Le Bail A."/>
            <person name="Leblanc C."/>
            <person name="Lerouge P."/>
            <person name="Lohr M."/>
            <person name="Lopez P.J."/>
            <person name="Martens C."/>
            <person name="Maumus F."/>
            <person name="Michel G."/>
            <person name="Miranda-Saavedra D."/>
            <person name="Morales J."/>
            <person name="Moreau H."/>
            <person name="Motomura T."/>
            <person name="Nagasato C."/>
            <person name="Napoli C.A."/>
            <person name="Nelson D.R."/>
            <person name="Nyvall-Collen P."/>
            <person name="Peters A.F."/>
            <person name="Pommier C."/>
            <person name="Potin P."/>
            <person name="Poulain J."/>
            <person name="Quesneville H."/>
            <person name="Read B."/>
            <person name="Rensing S.A."/>
            <person name="Ritter A."/>
            <person name="Rousvoal S."/>
            <person name="Samanta M."/>
            <person name="Samson G."/>
            <person name="Schroeder D.C."/>
            <person name="Segurens B."/>
            <person name="Strittmatter M."/>
            <person name="Tonon T."/>
            <person name="Tregear J.W."/>
            <person name="Valentin K."/>
            <person name="von Dassow P."/>
            <person name="Yamagishi T."/>
            <person name="Van de Peer Y."/>
            <person name="Wincker P."/>
        </authorList>
    </citation>
    <scope>NUCLEOTIDE SEQUENCE [LARGE SCALE GENOMIC DNA]</scope>
    <source>
        <strain evidence="3">Ec32 / CCAP1310/4</strain>
    </source>
</reference>
<evidence type="ECO:0000313" key="3">
    <source>
        <dbReference type="Proteomes" id="UP000002630"/>
    </source>
</evidence>
<evidence type="ECO:0000313" key="2">
    <source>
        <dbReference type="EMBL" id="CBJ27299.1"/>
    </source>
</evidence>
<feature type="transmembrane region" description="Helical" evidence="1">
    <location>
        <begin position="391"/>
        <end position="410"/>
    </location>
</feature>